<evidence type="ECO:0008006" key="3">
    <source>
        <dbReference type="Google" id="ProtNLM"/>
    </source>
</evidence>
<organism evidence="1 2">
    <name type="scientific">Runella rosea</name>
    <dbReference type="NCBI Taxonomy" id="2259595"/>
    <lineage>
        <taxon>Bacteria</taxon>
        <taxon>Pseudomonadati</taxon>
        <taxon>Bacteroidota</taxon>
        <taxon>Cytophagia</taxon>
        <taxon>Cytophagales</taxon>
        <taxon>Spirosomataceae</taxon>
        <taxon>Runella</taxon>
    </lineage>
</organism>
<sequence length="396" mass="44622">MKYLLTLLGAFFITLSLPAQKLHVLFVIENEDSRFGLPQLRNEADMLQILGIVEWGLGYKMEVMHLSKQKFTATDLQQAIVTLPTSAKDIVVVYYSGYGLPPSNNKGFFANWKLRDNPTQGLSVDEVAGWLETKQKARKLHLGLILSEYSAQSIHSPQRVPDTLGTSMAYRQQVVQKLFLGHCGIVKMGSSLPYEPSWVNKNHSASLFTESLVRAFERMLMPLDSSALKHVSFQQFHAYSSSYLNKYFNDIPISQTPALEIKYCKDSTSSITIESRPDSLAAPTKVVGGLLNSLAQNKDTLQRHQIKQQLAAYFTPNATIRVVRLYGMNRVPKPKEYALETYFDTIHLPSKNPGTQEVLPNMMYLHIGKLETDNTHSKQPLIKQLSVSETWGNVSH</sequence>
<name>A0A344TGU8_9BACT</name>
<evidence type="ECO:0000313" key="2">
    <source>
        <dbReference type="Proteomes" id="UP000251993"/>
    </source>
</evidence>
<dbReference type="OrthoDB" id="920355at2"/>
<dbReference type="Proteomes" id="UP000251993">
    <property type="component" value="Chromosome"/>
</dbReference>
<gene>
    <name evidence="1" type="ORF">DR864_09045</name>
</gene>
<dbReference type="KEGG" id="run:DR864_09045"/>
<proteinExistence type="predicted"/>
<dbReference type="RefSeq" id="WP_114066654.1">
    <property type="nucleotide sequence ID" value="NZ_CP030850.1"/>
</dbReference>
<dbReference type="AlphaFoldDB" id="A0A344TGU8"/>
<keyword evidence="2" id="KW-1185">Reference proteome</keyword>
<reference evidence="1 2" key="1">
    <citation type="submission" date="2018-07" db="EMBL/GenBank/DDBJ databases">
        <title>Genome sequencing of Runella.</title>
        <authorList>
            <person name="Baek M.-G."/>
            <person name="Yi H."/>
        </authorList>
    </citation>
    <scope>NUCLEOTIDE SEQUENCE [LARGE SCALE GENOMIC DNA]</scope>
    <source>
        <strain evidence="1 2">HYN0085</strain>
    </source>
</reference>
<dbReference type="EMBL" id="CP030850">
    <property type="protein sequence ID" value="AXE17869.1"/>
    <property type="molecule type" value="Genomic_DNA"/>
</dbReference>
<evidence type="ECO:0000313" key="1">
    <source>
        <dbReference type="EMBL" id="AXE17869.1"/>
    </source>
</evidence>
<accession>A0A344TGU8</accession>
<protein>
    <recommendedName>
        <fullName evidence="3">Caspase domain-containing protein</fullName>
    </recommendedName>
</protein>